<keyword evidence="3" id="KW-1185">Reference proteome</keyword>
<accession>A0ABU7BJL9</accession>
<protein>
    <submittedName>
        <fullName evidence="2">Uncharacterized protein</fullName>
    </submittedName>
</protein>
<gene>
    <name evidence="2" type="ORF">ATANTOWER_020088</name>
</gene>
<evidence type="ECO:0000313" key="3">
    <source>
        <dbReference type="Proteomes" id="UP001345963"/>
    </source>
</evidence>
<feature type="region of interest" description="Disordered" evidence="1">
    <location>
        <begin position="23"/>
        <end position="61"/>
    </location>
</feature>
<organism evidence="2 3">
    <name type="scientific">Ataeniobius toweri</name>
    <dbReference type="NCBI Taxonomy" id="208326"/>
    <lineage>
        <taxon>Eukaryota</taxon>
        <taxon>Metazoa</taxon>
        <taxon>Chordata</taxon>
        <taxon>Craniata</taxon>
        <taxon>Vertebrata</taxon>
        <taxon>Euteleostomi</taxon>
        <taxon>Actinopterygii</taxon>
        <taxon>Neopterygii</taxon>
        <taxon>Teleostei</taxon>
        <taxon>Neoteleostei</taxon>
        <taxon>Acanthomorphata</taxon>
        <taxon>Ovalentaria</taxon>
        <taxon>Atherinomorphae</taxon>
        <taxon>Cyprinodontiformes</taxon>
        <taxon>Goodeidae</taxon>
        <taxon>Ataeniobius</taxon>
    </lineage>
</organism>
<evidence type="ECO:0000256" key="1">
    <source>
        <dbReference type="SAM" id="MobiDB-lite"/>
    </source>
</evidence>
<comment type="caution">
    <text evidence="2">The sequence shown here is derived from an EMBL/GenBank/DDBJ whole genome shotgun (WGS) entry which is preliminary data.</text>
</comment>
<reference evidence="2 3" key="1">
    <citation type="submission" date="2021-07" db="EMBL/GenBank/DDBJ databases">
        <authorList>
            <person name="Palmer J.M."/>
        </authorList>
    </citation>
    <scope>NUCLEOTIDE SEQUENCE [LARGE SCALE GENOMIC DNA]</scope>
    <source>
        <strain evidence="2 3">AT_MEX2019</strain>
        <tissue evidence="2">Muscle</tissue>
    </source>
</reference>
<dbReference type="EMBL" id="JAHUTI010053408">
    <property type="protein sequence ID" value="MED6249810.1"/>
    <property type="molecule type" value="Genomic_DNA"/>
</dbReference>
<sequence>MHMHVHTKVRSCALDSMFPPMCNGDKYQSNNNQRPKHTSEHIRNKEQKSRKSEEEKRYTTPSLKRVSTFRLSYYQFYSKYSPAQLQTINDYSEFRVVAGACRSSSNRLMVSYIS</sequence>
<feature type="compositionally biased region" description="Basic and acidic residues" evidence="1">
    <location>
        <begin position="37"/>
        <end position="58"/>
    </location>
</feature>
<evidence type="ECO:0000313" key="2">
    <source>
        <dbReference type="EMBL" id="MED6249810.1"/>
    </source>
</evidence>
<dbReference type="Proteomes" id="UP001345963">
    <property type="component" value="Unassembled WGS sequence"/>
</dbReference>
<name>A0ABU7BJL9_9TELE</name>
<proteinExistence type="predicted"/>